<dbReference type="AlphaFoldDB" id="A0A0F9KDZ7"/>
<organism evidence="1">
    <name type="scientific">marine sediment metagenome</name>
    <dbReference type="NCBI Taxonomy" id="412755"/>
    <lineage>
        <taxon>unclassified sequences</taxon>
        <taxon>metagenomes</taxon>
        <taxon>ecological metagenomes</taxon>
    </lineage>
</organism>
<evidence type="ECO:0008006" key="2">
    <source>
        <dbReference type="Google" id="ProtNLM"/>
    </source>
</evidence>
<proteinExistence type="predicted"/>
<dbReference type="InterPro" id="IPR029044">
    <property type="entry name" value="Nucleotide-diphossugar_trans"/>
</dbReference>
<comment type="caution">
    <text evidence="1">The sequence shown here is derived from an EMBL/GenBank/DDBJ whole genome shotgun (WGS) entry which is preliminary data.</text>
</comment>
<name>A0A0F9KDZ7_9ZZZZ</name>
<accession>A0A0F9KDZ7</accession>
<gene>
    <name evidence="1" type="ORF">LCGC14_1342420</name>
</gene>
<reference evidence="1" key="1">
    <citation type="journal article" date="2015" name="Nature">
        <title>Complex archaea that bridge the gap between prokaryotes and eukaryotes.</title>
        <authorList>
            <person name="Spang A."/>
            <person name="Saw J.H."/>
            <person name="Jorgensen S.L."/>
            <person name="Zaremba-Niedzwiedzka K."/>
            <person name="Martijn J."/>
            <person name="Lind A.E."/>
            <person name="van Eijk R."/>
            <person name="Schleper C."/>
            <person name="Guy L."/>
            <person name="Ettema T.J."/>
        </authorList>
    </citation>
    <scope>NUCLEOTIDE SEQUENCE</scope>
</reference>
<sequence>MPNERRILVGVPIPPNYMANTKTVAQLEAWHAYDNVETYYPATCGPEIGQDRIVQFALYGEPKATHILFVDYDVIPRPNTLKRLLSHDKDIIAGVYPMSFDSQIAWCMSREEPFVPLQINDLPNNLFKAKTISNGMMLVKTEVFEKLEWPYFKHLYTPGTLQMGHDVYFCQKAREAGYDLWVDPKVKCEHIKTVGLLGITKKYLMKGKKQ</sequence>
<dbReference type="SUPFAM" id="SSF53448">
    <property type="entry name" value="Nucleotide-diphospho-sugar transferases"/>
    <property type="match status" value="1"/>
</dbReference>
<dbReference type="EMBL" id="LAZR01008221">
    <property type="protein sequence ID" value="KKM80188.1"/>
    <property type="molecule type" value="Genomic_DNA"/>
</dbReference>
<dbReference type="Gene3D" id="3.90.550.40">
    <property type="match status" value="1"/>
</dbReference>
<evidence type="ECO:0000313" key="1">
    <source>
        <dbReference type="EMBL" id="KKM80188.1"/>
    </source>
</evidence>
<protein>
    <recommendedName>
        <fullName evidence="2">Glycosyltransferase 2-like domain-containing protein</fullName>
    </recommendedName>
</protein>